<reference evidence="24" key="1">
    <citation type="submission" date="2025-08" db="UniProtKB">
        <authorList>
            <consortium name="Ensembl"/>
        </authorList>
    </citation>
    <scope>IDENTIFICATION</scope>
</reference>
<organism evidence="24 25">
    <name type="scientific">Zonotrichia albicollis</name>
    <name type="common">White-throated sparrow</name>
    <name type="synonym">Fringilla albicollis</name>
    <dbReference type="NCBI Taxonomy" id="44394"/>
    <lineage>
        <taxon>Eukaryota</taxon>
        <taxon>Metazoa</taxon>
        <taxon>Chordata</taxon>
        <taxon>Craniata</taxon>
        <taxon>Vertebrata</taxon>
        <taxon>Euteleostomi</taxon>
        <taxon>Archelosauria</taxon>
        <taxon>Archosauria</taxon>
        <taxon>Dinosauria</taxon>
        <taxon>Saurischia</taxon>
        <taxon>Theropoda</taxon>
        <taxon>Coelurosauria</taxon>
        <taxon>Aves</taxon>
        <taxon>Neognathae</taxon>
        <taxon>Neoaves</taxon>
        <taxon>Telluraves</taxon>
        <taxon>Australaves</taxon>
        <taxon>Passeriformes</taxon>
        <taxon>Passerellidae</taxon>
        <taxon>Zonotrichia</taxon>
    </lineage>
</organism>
<keyword evidence="6" id="KW-0597">Phosphoprotein</keyword>
<comment type="catalytic activity">
    <reaction evidence="15">
        <text>(R)-4'-phosphopantetheine + ATP + H(+) = 3'-dephospho-CoA + diphosphate</text>
        <dbReference type="Rhea" id="RHEA:19801"/>
        <dbReference type="ChEBI" id="CHEBI:15378"/>
        <dbReference type="ChEBI" id="CHEBI:30616"/>
        <dbReference type="ChEBI" id="CHEBI:33019"/>
        <dbReference type="ChEBI" id="CHEBI:57328"/>
        <dbReference type="ChEBI" id="CHEBI:61723"/>
        <dbReference type="EC" id="2.7.7.3"/>
    </reaction>
    <physiologicalReaction direction="left-to-right" evidence="15">
        <dbReference type="Rhea" id="RHEA:19802"/>
    </physiologicalReaction>
</comment>
<evidence type="ECO:0000256" key="20">
    <source>
        <dbReference type="ARBA" id="ARBA00061673"/>
    </source>
</evidence>
<feature type="signal peptide" evidence="23">
    <location>
        <begin position="1"/>
        <end position="19"/>
    </location>
</feature>
<evidence type="ECO:0000313" key="25">
    <source>
        <dbReference type="Proteomes" id="UP000694413"/>
    </source>
</evidence>
<evidence type="ECO:0000256" key="13">
    <source>
        <dbReference type="ARBA" id="ARBA00023128"/>
    </source>
</evidence>
<dbReference type="CDD" id="cd02022">
    <property type="entry name" value="DPCK"/>
    <property type="match status" value="1"/>
</dbReference>
<gene>
    <name evidence="24" type="primary">COASY</name>
</gene>
<dbReference type="Ensembl" id="ENSZALT00000008066.1">
    <property type="protein sequence ID" value="ENSZALP00000005439.1"/>
    <property type="gene ID" value="ENSZALG00000005045.1"/>
</dbReference>
<dbReference type="HAMAP" id="MF_00376">
    <property type="entry name" value="Dephospho_CoA_kinase"/>
    <property type="match status" value="1"/>
</dbReference>
<dbReference type="PROSITE" id="PS51219">
    <property type="entry name" value="DPCK"/>
    <property type="match status" value="1"/>
</dbReference>
<evidence type="ECO:0000256" key="10">
    <source>
        <dbReference type="ARBA" id="ARBA00022777"/>
    </source>
</evidence>
<comment type="subunit">
    <text evidence="3">Monomer.</text>
</comment>
<dbReference type="GO" id="GO:0004140">
    <property type="term" value="F:dephospho-CoA kinase activity"/>
    <property type="evidence" value="ECO:0007669"/>
    <property type="project" value="UniProtKB-EC"/>
</dbReference>
<dbReference type="GO" id="GO:0005759">
    <property type="term" value="C:mitochondrial matrix"/>
    <property type="evidence" value="ECO:0007669"/>
    <property type="project" value="UniProtKB-SubCell"/>
</dbReference>
<dbReference type="AlphaFoldDB" id="A0A8D2MD46"/>
<dbReference type="FunFam" id="3.40.50.620:FF:000089">
    <property type="entry name" value="Bifunctional coenzyme A synthase"/>
    <property type="match status" value="1"/>
</dbReference>
<evidence type="ECO:0000256" key="3">
    <source>
        <dbReference type="ARBA" id="ARBA00011245"/>
    </source>
</evidence>
<keyword evidence="8" id="KW-0548">Nucleotidyltransferase</keyword>
<dbReference type="GO" id="GO:0004595">
    <property type="term" value="F:pantetheine-phosphate adenylyltransferase activity"/>
    <property type="evidence" value="ECO:0007669"/>
    <property type="project" value="UniProtKB-EC"/>
</dbReference>
<keyword evidence="9" id="KW-0547">Nucleotide-binding</keyword>
<feature type="chain" id="PRO_5034438262" description="Bifunctional coenzyme A synthase" evidence="23">
    <location>
        <begin position="20"/>
        <end position="603"/>
    </location>
</feature>
<keyword evidence="13" id="KW-0496">Mitochondrion</keyword>
<evidence type="ECO:0000256" key="11">
    <source>
        <dbReference type="ARBA" id="ARBA00022840"/>
    </source>
</evidence>
<dbReference type="GO" id="GO:0005524">
    <property type="term" value="F:ATP binding"/>
    <property type="evidence" value="ECO:0007669"/>
    <property type="project" value="UniProtKB-KW"/>
</dbReference>
<keyword evidence="23" id="KW-0732">Signal</keyword>
<accession>A0A8D2MD46</accession>
<comment type="pathway">
    <text evidence="19">Cofactor biosynthesis; coenzyme A biosynthesis; CoA from (R)-pantothenate: step 5/5.</text>
</comment>
<dbReference type="EC" id="2.7.1.24" evidence="21"/>
<keyword evidence="11" id="KW-0067">ATP-binding</keyword>
<dbReference type="PANTHER" id="PTHR10695:SF46">
    <property type="entry name" value="BIFUNCTIONAL COENZYME A SYNTHASE-RELATED"/>
    <property type="match status" value="1"/>
</dbReference>
<evidence type="ECO:0000256" key="2">
    <source>
        <dbReference type="ARBA" id="ARBA00004496"/>
    </source>
</evidence>
<dbReference type="Pfam" id="PF01121">
    <property type="entry name" value="CoaE"/>
    <property type="match status" value="1"/>
</dbReference>
<evidence type="ECO:0000256" key="23">
    <source>
        <dbReference type="SAM" id="SignalP"/>
    </source>
</evidence>
<dbReference type="SUPFAM" id="SSF52540">
    <property type="entry name" value="P-loop containing nucleoside triphosphate hydrolases"/>
    <property type="match status" value="1"/>
</dbReference>
<keyword evidence="12" id="KW-0173">Coenzyme A biosynthesis</keyword>
<evidence type="ECO:0000256" key="14">
    <source>
        <dbReference type="ARBA" id="ARBA00023268"/>
    </source>
</evidence>
<keyword evidence="5" id="KW-0963">Cytoplasm</keyword>
<evidence type="ECO:0000256" key="12">
    <source>
        <dbReference type="ARBA" id="ARBA00022993"/>
    </source>
</evidence>
<dbReference type="InterPro" id="IPR014729">
    <property type="entry name" value="Rossmann-like_a/b/a_fold"/>
</dbReference>
<dbReference type="Gene3D" id="3.40.50.300">
    <property type="entry name" value="P-loop containing nucleotide triphosphate hydrolases"/>
    <property type="match status" value="1"/>
</dbReference>
<dbReference type="FunFam" id="3.40.50.300:FF:000899">
    <property type="entry name" value="Bifunctional coenzyme A synthase"/>
    <property type="match status" value="1"/>
</dbReference>
<evidence type="ECO:0000256" key="22">
    <source>
        <dbReference type="ARBA" id="ARBA00067394"/>
    </source>
</evidence>
<evidence type="ECO:0000256" key="6">
    <source>
        <dbReference type="ARBA" id="ARBA00022553"/>
    </source>
</evidence>
<proteinExistence type="inferred from homology"/>
<sequence>ARLPVDRVLLRAALHLVHAAQLRGQPRPLWHGGGHQPRPLRRSALPQLHHGWHGAGSRGHRAERHGVRADERAGLAAGAAGPAQLASKAFRGSEGKGRGRQRSKSHLLVSLFSHPSVLLFRHCCASPPSWRPADKVLPELIEPYELRAAKLREFLEDVKPSLCYDIVPLADPFGPSVTDPDLQCLVVSEETHRGGVAVNKKRLENGLPELALYEIQLMKDPEHNQNEEEKISSSSLRQRLLGTLLQPPRRDPALPLRPYVIGLTGGTGSGKTSMAKLLGQLGAFVIDADQLGHAVYAPGGPAHEAVVAAFGAEILNKDGTINRKVLGAKVFGNQVKQLKRLTDIVWPRIAQMVMEKVREADAQGKAVCVLDAAVLLEAGWQDMVHEVWTAIIPEEEAVRRIVARDGLTEEAARRRLQSQMSNRQRVEQSQVVLCSLWEPEITRQQVRWGCHSTCRIVKAHQNNPNEGKNQISDEVKFNVFQGIMDSLFQSFNASVSVTSFQELSACVFSWIEEHCKPQVNAQGLVPWLRGQTAAQGWLCPSTDQPCPLSATDAAGRCHRGPAQGEEPALLSLPCHCCAHGDGALLPEARVPGTTLGPLPCGCF</sequence>
<keyword evidence="14" id="KW-0511">Multifunctional enzyme</keyword>
<keyword evidence="7" id="KW-0808">Transferase</keyword>
<comment type="function">
    <text evidence="17">Bifunctional enzyme that catalyzes the fourth and fifth sequential steps of CoA biosynthetic pathway. The fourth reaction is catalyzed by the phosphopantetheine adenylyltransferase, coded by the coaD domain; the fifth reaction is catalyzed by the dephospho-CoA kinase, coded by the coaE domain. May act as a point of CoA biosynthesis regulation.</text>
</comment>
<evidence type="ECO:0000313" key="24">
    <source>
        <dbReference type="Ensembl" id="ENSZALP00000005439.1"/>
    </source>
</evidence>
<comment type="subcellular location">
    <subcellularLocation>
        <location evidence="2">Cytoplasm</location>
    </subcellularLocation>
    <subcellularLocation>
        <location evidence="1">Mitochondrion matrix</location>
    </subcellularLocation>
</comment>
<evidence type="ECO:0000256" key="7">
    <source>
        <dbReference type="ARBA" id="ARBA00022679"/>
    </source>
</evidence>
<evidence type="ECO:0000256" key="16">
    <source>
        <dbReference type="ARBA" id="ARBA00051912"/>
    </source>
</evidence>
<evidence type="ECO:0000256" key="9">
    <source>
        <dbReference type="ARBA" id="ARBA00022741"/>
    </source>
</evidence>
<dbReference type="Gene3D" id="3.40.50.620">
    <property type="entry name" value="HUPs"/>
    <property type="match status" value="1"/>
</dbReference>
<name>A0A8D2MD46_ZONAL</name>
<dbReference type="NCBIfam" id="TIGR00152">
    <property type="entry name" value="dephospho-CoA kinase"/>
    <property type="match status" value="1"/>
</dbReference>
<evidence type="ECO:0000256" key="15">
    <source>
        <dbReference type="ARBA" id="ARBA00051310"/>
    </source>
</evidence>
<comment type="catalytic activity">
    <reaction evidence="16">
        <text>3'-dephospho-CoA + ATP = ADP + CoA + H(+)</text>
        <dbReference type="Rhea" id="RHEA:18245"/>
        <dbReference type="ChEBI" id="CHEBI:15378"/>
        <dbReference type="ChEBI" id="CHEBI:30616"/>
        <dbReference type="ChEBI" id="CHEBI:57287"/>
        <dbReference type="ChEBI" id="CHEBI:57328"/>
        <dbReference type="ChEBI" id="CHEBI:456216"/>
        <dbReference type="EC" id="2.7.1.24"/>
    </reaction>
    <physiologicalReaction direction="left-to-right" evidence="16">
        <dbReference type="Rhea" id="RHEA:18246"/>
    </physiologicalReaction>
</comment>
<protein>
    <recommendedName>
        <fullName evidence="22">Bifunctional coenzyme A synthase</fullName>
        <ecNumber evidence="21">2.7.1.24</ecNumber>
        <ecNumber evidence="4">2.7.7.3</ecNumber>
    </recommendedName>
</protein>
<dbReference type="Proteomes" id="UP000694413">
    <property type="component" value="Unassembled WGS sequence"/>
</dbReference>
<dbReference type="InterPro" id="IPR001977">
    <property type="entry name" value="Depp_CoAkinase"/>
</dbReference>
<evidence type="ECO:0000256" key="17">
    <source>
        <dbReference type="ARBA" id="ARBA00059677"/>
    </source>
</evidence>
<dbReference type="InterPro" id="IPR027417">
    <property type="entry name" value="P-loop_NTPase"/>
</dbReference>
<evidence type="ECO:0000256" key="21">
    <source>
        <dbReference type="ARBA" id="ARBA00066359"/>
    </source>
</evidence>
<dbReference type="EC" id="2.7.7.3" evidence="4"/>
<keyword evidence="25" id="KW-1185">Reference proteome</keyword>
<evidence type="ECO:0000256" key="1">
    <source>
        <dbReference type="ARBA" id="ARBA00004305"/>
    </source>
</evidence>
<comment type="similarity">
    <text evidence="20">In the central section; belongs to the eukaryotic CoaD family.</text>
</comment>
<evidence type="ECO:0000256" key="5">
    <source>
        <dbReference type="ARBA" id="ARBA00022490"/>
    </source>
</evidence>
<reference evidence="24" key="2">
    <citation type="submission" date="2025-09" db="UniProtKB">
        <authorList>
            <consortium name="Ensembl"/>
        </authorList>
    </citation>
    <scope>IDENTIFICATION</scope>
</reference>
<evidence type="ECO:0000256" key="8">
    <source>
        <dbReference type="ARBA" id="ARBA00022695"/>
    </source>
</evidence>
<dbReference type="PANTHER" id="PTHR10695">
    <property type="entry name" value="DEPHOSPHO-COA KINASE-RELATED"/>
    <property type="match status" value="1"/>
</dbReference>
<evidence type="ECO:0000256" key="19">
    <source>
        <dbReference type="ARBA" id="ARBA00060696"/>
    </source>
</evidence>
<evidence type="ECO:0000256" key="18">
    <source>
        <dbReference type="ARBA" id="ARBA00060565"/>
    </source>
</evidence>
<dbReference type="GO" id="GO:0015937">
    <property type="term" value="P:coenzyme A biosynthetic process"/>
    <property type="evidence" value="ECO:0007669"/>
    <property type="project" value="UniProtKB-KW"/>
</dbReference>
<evidence type="ECO:0000256" key="4">
    <source>
        <dbReference type="ARBA" id="ARBA00012392"/>
    </source>
</evidence>
<comment type="pathway">
    <text evidence="18">Cofactor biosynthesis; coenzyme A biosynthesis; CoA from (R)-pantothenate: step 4/5.</text>
</comment>
<keyword evidence="10" id="KW-0418">Kinase</keyword>